<evidence type="ECO:0000256" key="1">
    <source>
        <dbReference type="SAM" id="MobiDB-lite"/>
    </source>
</evidence>
<sequence length="60" mass="6768">METEKWESGERPNDHVLGERWPPGAAEMSQATVSRAVADETQKRSFARAFSLPESCRSFI</sequence>
<proteinExistence type="predicted"/>
<dbReference type="PATRIC" id="fig|33051.4.peg.1568"/>
<evidence type="ECO:0000313" key="2">
    <source>
        <dbReference type="EMBL" id="KTW01994.1"/>
    </source>
</evidence>
<accession>A0A147J154</accession>
<reference evidence="2 3" key="1">
    <citation type="journal article" date="2016" name="Front. Microbiol.">
        <title>Genomic Resource of Rice Seed Associated Bacteria.</title>
        <authorList>
            <person name="Midha S."/>
            <person name="Bansal K."/>
            <person name="Sharma S."/>
            <person name="Kumar N."/>
            <person name="Patil P.P."/>
            <person name="Chaudhry V."/>
            <person name="Patil P.B."/>
        </authorList>
    </citation>
    <scope>NUCLEOTIDE SEQUENCE [LARGE SCALE GENOMIC DNA]</scope>
    <source>
        <strain evidence="2 3">SB4</strain>
    </source>
</reference>
<comment type="caution">
    <text evidence="2">The sequence shown here is derived from an EMBL/GenBank/DDBJ whole genome shotgun (WGS) entry which is preliminary data.</text>
</comment>
<feature type="region of interest" description="Disordered" evidence="1">
    <location>
        <begin position="1"/>
        <end position="22"/>
    </location>
</feature>
<organism evidence="2 3">
    <name type="scientific">Sphingomonas sanguinis</name>
    <dbReference type="NCBI Taxonomy" id="33051"/>
    <lineage>
        <taxon>Bacteria</taxon>
        <taxon>Pseudomonadati</taxon>
        <taxon>Pseudomonadota</taxon>
        <taxon>Alphaproteobacteria</taxon>
        <taxon>Sphingomonadales</taxon>
        <taxon>Sphingomonadaceae</taxon>
        <taxon>Sphingomonas</taxon>
    </lineage>
</organism>
<protein>
    <submittedName>
        <fullName evidence="2">Uncharacterized protein</fullName>
    </submittedName>
</protein>
<gene>
    <name evidence="2" type="ORF">SB4_04675</name>
</gene>
<evidence type="ECO:0000313" key="3">
    <source>
        <dbReference type="Proteomes" id="UP000074072"/>
    </source>
</evidence>
<name>A0A147J154_9SPHN</name>
<dbReference type="AlphaFoldDB" id="A0A147J154"/>
<feature type="compositionally biased region" description="Basic and acidic residues" evidence="1">
    <location>
        <begin position="1"/>
        <end position="18"/>
    </location>
</feature>
<dbReference type="Proteomes" id="UP000074072">
    <property type="component" value="Unassembled WGS sequence"/>
</dbReference>
<dbReference type="EMBL" id="LDTE01000022">
    <property type="protein sequence ID" value="KTW01994.1"/>
    <property type="molecule type" value="Genomic_DNA"/>
</dbReference>